<name>A0AC34GWC1_9BILA</name>
<reference evidence="2" key="1">
    <citation type="submission" date="2022-11" db="UniProtKB">
        <authorList>
            <consortium name="WormBaseParasite"/>
        </authorList>
    </citation>
    <scope>IDENTIFICATION</scope>
</reference>
<protein>
    <submittedName>
        <fullName evidence="2">BTB domain-containing protein</fullName>
    </submittedName>
</protein>
<evidence type="ECO:0000313" key="1">
    <source>
        <dbReference type="Proteomes" id="UP000887579"/>
    </source>
</evidence>
<proteinExistence type="predicted"/>
<organism evidence="1 2">
    <name type="scientific">Panagrolaimus sp. ES5</name>
    <dbReference type="NCBI Taxonomy" id="591445"/>
    <lineage>
        <taxon>Eukaryota</taxon>
        <taxon>Metazoa</taxon>
        <taxon>Ecdysozoa</taxon>
        <taxon>Nematoda</taxon>
        <taxon>Chromadorea</taxon>
        <taxon>Rhabditida</taxon>
        <taxon>Tylenchina</taxon>
        <taxon>Panagrolaimomorpha</taxon>
        <taxon>Panagrolaimoidea</taxon>
        <taxon>Panagrolaimidae</taxon>
        <taxon>Panagrolaimus</taxon>
    </lineage>
</organism>
<dbReference type="Proteomes" id="UP000887579">
    <property type="component" value="Unplaced"/>
</dbReference>
<evidence type="ECO:0000313" key="2">
    <source>
        <dbReference type="WBParaSite" id="ES5_v2.g8889.t1"/>
    </source>
</evidence>
<sequence>MYSSAKSKLDYYSTDDEEEYYKYKHRDSYFESEKPVEKYTPKDNAFDMQLQRFELFKAQDIENGHFDVTFEIDGKKLFANKFILTTSATMTSLLSDRWSAKDEVVKIQSYSYDDFYQFLCFLYSGECQLSKDNIFALTDMAEFYGISVFKGYCDTWLSKRTCDIDQKNVYEFIEIAHRYSLEDYMRNLARFFNRNLDIYTADNIFLTVKKSVIQTISTFKRKEDQDEVFFRAVYKWAEHQARTIQQGPNDGQDVRVAIKTELNGILSNIDFSQIKLTFLLKFLADKDFLFPAAELYNILLISYRYSSNQEEEAFFKAVYEIAEKEAFEKQKASTDEIFILTDVIKAELAPILPKVKFFKMSQKFLIDFVVAKGIMSYEDGIHAHDVCVKIQTADKILTGTFKDDFGFYDKYQHARYGHTTVKQKSETKQRFTNLTFNIPTIPSTVKKMKGAEWFLCLERDRVFTVKFHTKIAAGDYLIAELKSPKSDFVITAGTPTRISATRVKIF</sequence>
<dbReference type="WBParaSite" id="ES5_v2.g8889.t1">
    <property type="protein sequence ID" value="ES5_v2.g8889.t1"/>
    <property type="gene ID" value="ES5_v2.g8889"/>
</dbReference>
<accession>A0AC34GWC1</accession>